<dbReference type="EMBL" id="EU955459">
    <property type="protein sequence ID" value="ACG27577.1"/>
    <property type="molecule type" value="mRNA"/>
</dbReference>
<sequence length="69" mass="8047">MALRVSLPSWRHRQRNPSRSSRLPRHCSASGSWRHRRCDPLRSSHLPRHRSASGSGRKVSLEFSLQFDK</sequence>
<protein>
    <submittedName>
        <fullName evidence="2">Uncharacterized protein</fullName>
    </submittedName>
</protein>
<feature type="region of interest" description="Disordered" evidence="1">
    <location>
        <begin position="1"/>
        <end position="69"/>
    </location>
</feature>
<dbReference type="AlphaFoldDB" id="B6SRU4"/>
<name>B6SRU4_MAIZE</name>
<reference evidence="2" key="1">
    <citation type="journal article" date="2009" name="Plant Mol. Biol.">
        <title>Insights into corn genes derived from large-scale cDNA sequencing.</title>
        <authorList>
            <person name="Alexandrov N.N."/>
            <person name="Brover V.V."/>
            <person name="Freidin S."/>
            <person name="Troukhan M.E."/>
            <person name="Tatarinova T.V."/>
            <person name="Zhang H."/>
            <person name="Swaller T.J."/>
            <person name="Lu Y.P."/>
            <person name="Bouck J."/>
            <person name="Flavell R.B."/>
            <person name="Feldmann K.A."/>
        </authorList>
    </citation>
    <scope>NUCLEOTIDE SEQUENCE</scope>
</reference>
<dbReference type="EMBL" id="EU955645">
    <property type="protein sequence ID" value="ACG27763.1"/>
    <property type="molecule type" value="mRNA"/>
</dbReference>
<proteinExistence type="evidence at transcript level"/>
<organism evidence="2">
    <name type="scientific">Zea mays</name>
    <name type="common">Maize</name>
    <dbReference type="NCBI Taxonomy" id="4577"/>
    <lineage>
        <taxon>Eukaryota</taxon>
        <taxon>Viridiplantae</taxon>
        <taxon>Streptophyta</taxon>
        <taxon>Embryophyta</taxon>
        <taxon>Tracheophyta</taxon>
        <taxon>Spermatophyta</taxon>
        <taxon>Magnoliopsida</taxon>
        <taxon>Liliopsida</taxon>
        <taxon>Poales</taxon>
        <taxon>Poaceae</taxon>
        <taxon>PACMAD clade</taxon>
        <taxon>Panicoideae</taxon>
        <taxon>Andropogonodae</taxon>
        <taxon>Andropogoneae</taxon>
        <taxon>Tripsacinae</taxon>
        <taxon>Zea</taxon>
    </lineage>
</organism>
<evidence type="ECO:0000256" key="1">
    <source>
        <dbReference type="SAM" id="MobiDB-lite"/>
    </source>
</evidence>
<evidence type="ECO:0000313" key="2">
    <source>
        <dbReference type="EMBL" id="ACG27577.1"/>
    </source>
</evidence>
<accession>B6SRU4</accession>